<protein>
    <submittedName>
        <fullName evidence="2">Alpha-helical pore-forming toxin family protein</fullName>
    </submittedName>
</protein>
<accession>A0ABV3IF95</accession>
<dbReference type="PANTHER" id="PTHR38443">
    <property type="match status" value="1"/>
</dbReference>
<gene>
    <name evidence="2" type="ORF">MRBLBA1_003839</name>
</gene>
<dbReference type="RefSeq" id="WP_199640537.1">
    <property type="nucleotide sequence ID" value="NZ_JBEGIE010000049.1"/>
</dbReference>
<organism evidence="2 3">
    <name type="scientific">Bacillus proteolyticus</name>
    <dbReference type="NCBI Taxonomy" id="2026192"/>
    <lineage>
        <taxon>Bacteria</taxon>
        <taxon>Bacillati</taxon>
        <taxon>Bacillota</taxon>
        <taxon>Bacilli</taxon>
        <taxon>Bacillales</taxon>
        <taxon>Bacillaceae</taxon>
        <taxon>Bacillus</taxon>
        <taxon>Bacillus cereus group</taxon>
    </lineage>
</organism>
<comment type="caution">
    <text evidence="2">The sequence shown here is derived from an EMBL/GenBank/DDBJ whole genome shotgun (WGS) entry which is preliminary data.</text>
</comment>
<evidence type="ECO:0000313" key="3">
    <source>
        <dbReference type="Proteomes" id="UP001552502"/>
    </source>
</evidence>
<keyword evidence="1" id="KW-0175">Coiled coil</keyword>
<dbReference type="EMBL" id="JBEGIE010000049">
    <property type="protein sequence ID" value="MEV4912968.1"/>
    <property type="molecule type" value="Genomic_DNA"/>
</dbReference>
<evidence type="ECO:0000313" key="2">
    <source>
        <dbReference type="EMBL" id="MEV4912968.1"/>
    </source>
</evidence>
<dbReference type="Gene3D" id="1.20.1170.10">
    <property type="match status" value="1"/>
</dbReference>
<evidence type="ECO:0000256" key="1">
    <source>
        <dbReference type="SAM" id="Coils"/>
    </source>
</evidence>
<name>A0ABV3IF95_9BACI</name>
<dbReference type="InterPro" id="IPR052785">
    <property type="entry name" value="Enterotoxin_cmpnt"/>
</dbReference>
<dbReference type="SUPFAM" id="SSF58100">
    <property type="entry name" value="Bacterial hemolysins"/>
    <property type="match status" value="1"/>
</dbReference>
<dbReference type="InterPro" id="IPR008414">
    <property type="entry name" value="HBL"/>
</dbReference>
<reference evidence="2 3" key="1">
    <citation type="journal article" date="2023" name="Proc. Natl. Acad. Sci. U.S.A.">
        <title>Bacterial tolerance to host-exuded specialized metabolites structures the maize root microbiome.</title>
        <authorList>
            <person name="Thoenen L."/>
            <person name="Giroud C."/>
            <person name="Kreuzer M."/>
            <person name="Waelchli J."/>
            <person name="Gfeller V."/>
            <person name="Deslandes-Herold G."/>
            <person name="Mateo P."/>
            <person name="Robert C.A.M."/>
            <person name="Ahrens C.H."/>
            <person name="Rubio-Somoza I."/>
            <person name="Bruggmann R."/>
            <person name="Erb M."/>
            <person name="Schlaeppi K."/>
        </authorList>
    </citation>
    <scope>NUCLEOTIDE SEQUENCE [LARGE SCALE GENOMIC DNA]</scope>
    <source>
        <strain evidence="2 3">LBA1-1-1.1</strain>
    </source>
</reference>
<feature type="coiled-coil region" evidence="1">
    <location>
        <begin position="250"/>
        <end position="284"/>
    </location>
</feature>
<dbReference type="CDD" id="cd22653">
    <property type="entry name" value="ClyA_HblB-like"/>
    <property type="match status" value="1"/>
</dbReference>
<dbReference type="PANTHER" id="PTHR38443:SF2">
    <property type="entry name" value="NON-HEMOLYTIC ENTEROTOXIN LYTIC COMPONENT L1"/>
    <property type="match status" value="1"/>
</dbReference>
<dbReference type="Proteomes" id="UP001552502">
    <property type="component" value="Unassembled WGS sequence"/>
</dbReference>
<sequence length="385" mass="43210">MNKKLYKKVILSTIITGMAASNVTPLHTFAAEQTVQNSVSQQQEDSTSYDLGPDKYKEVMEKMGANILTMDSYAQTIRNQQQTDLSKISSINGDFKTNMIQHQKDAQTNATYWLDNLKPDIMKTTQNSVNYNATFQASYDQLLAAIDQKDTVVLKNELEKLYNSILKNSQEVDGLLEKLKTFRNTMAEDTRSFKEDSNQLKSILESTNAGIPLLQQQISNYNNIIKENYDKRGGYIAAAVFMPPVGIPLIVTADKNIASAQQEIEQLKSRISGAEAELVILTDAKNKTEHMTETIDTAITALQNISNQWRTIGAKYDSLLNNVDRINPDRLALLKIDLKIAKDSWQDLKNYADKLYEGAKIVKNGEIVQIGEPQIRQPQTGPDCT</sequence>
<proteinExistence type="predicted"/>
<keyword evidence="3" id="KW-1185">Reference proteome</keyword>
<dbReference type="Pfam" id="PF05791">
    <property type="entry name" value="Bacillus_HBL"/>
    <property type="match status" value="1"/>
</dbReference>